<sequence>MIGKLCKAFVLPIWEAYYKKIMIRASFEVQVPLPGGALCSDDTDLDVPENTTLATALAQVRSSLDINPDFSYVVAKLSYTASGTLMPMLVKETRIIKRDDSYIVTFSDTGVKSEPKPKLKTMPKLSTPTSQPSSSYASAPPPPQQNEDFNFSNLQPSFPPSLPAIPTPQAAIDNAVATAHVLSANSEFMRTPSGKTKCSMTTLDKWYEQNQRYVDNTYAQLRSPAQFPFPTINPYIFCGTDRGKAAIVLLSNTNIFGECEQLLGAAKAEGQRLMRDIMIKQFPNRDYKLLDGKRLAVFFQAWTHHEYFGTVALNHRSPLFCTLRQKAFRDRKRDGTLNAKRMKHNNMGPEASWQEMEAYLAAQDPAYANQLAAAGNEMYEDVPSEAQPRSVSSTSSGSSVMIIPKQEVSGFEEGESTITETDPSAVLNMMFQ</sequence>
<dbReference type="AlphaFoldDB" id="A0A7E4VSC5"/>
<keyword evidence="2" id="KW-1185">Reference proteome</keyword>
<evidence type="ECO:0000313" key="2">
    <source>
        <dbReference type="Proteomes" id="UP000492821"/>
    </source>
</evidence>
<evidence type="ECO:0000313" key="3">
    <source>
        <dbReference type="WBParaSite" id="Pan_g2674.t1"/>
    </source>
</evidence>
<organism evidence="2 3">
    <name type="scientific">Panagrellus redivivus</name>
    <name type="common">Microworm</name>
    <dbReference type="NCBI Taxonomy" id="6233"/>
    <lineage>
        <taxon>Eukaryota</taxon>
        <taxon>Metazoa</taxon>
        <taxon>Ecdysozoa</taxon>
        <taxon>Nematoda</taxon>
        <taxon>Chromadorea</taxon>
        <taxon>Rhabditida</taxon>
        <taxon>Tylenchina</taxon>
        <taxon>Panagrolaimomorpha</taxon>
        <taxon>Panagrolaimoidea</taxon>
        <taxon>Panagrolaimidae</taxon>
        <taxon>Panagrellus</taxon>
    </lineage>
</organism>
<feature type="region of interest" description="Disordered" evidence="1">
    <location>
        <begin position="109"/>
        <end position="152"/>
    </location>
</feature>
<feature type="region of interest" description="Disordered" evidence="1">
    <location>
        <begin position="380"/>
        <end position="399"/>
    </location>
</feature>
<accession>A0A7E4VSC5</accession>
<dbReference type="WBParaSite" id="Pan_g2674.t1">
    <property type="protein sequence ID" value="Pan_g2674.t1"/>
    <property type="gene ID" value="Pan_g2674"/>
</dbReference>
<reference evidence="3" key="2">
    <citation type="submission" date="2020-10" db="UniProtKB">
        <authorList>
            <consortium name="WormBaseParasite"/>
        </authorList>
    </citation>
    <scope>IDENTIFICATION</scope>
</reference>
<protein>
    <submittedName>
        <fullName evidence="3">DUF3669 domain-containing protein</fullName>
    </submittedName>
</protein>
<feature type="compositionally biased region" description="Low complexity" evidence="1">
    <location>
        <begin position="126"/>
        <end position="138"/>
    </location>
</feature>
<name>A0A7E4VSC5_PANRE</name>
<proteinExistence type="predicted"/>
<feature type="compositionally biased region" description="Low complexity" evidence="1">
    <location>
        <begin position="390"/>
        <end position="399"/>
    </location>
</feature>
<reference evidence="2" key="1">
    <citation type="journal article" date="2013" name="Genetics">
        <title>The draft genome and transcriptome of Panagrellus redivivus are shaped by the harsh demands of a free-living lifestyle.</title>
        <authorList>
            <person name="Srinivasan J."/>
            <person name="Dillman A.R."/>
            <person name="Macchietto M.G."/>
            <person name="Heikkinen L."/>
            <person name="Lakso M."/>
            <person name="Fracchia K.M."/>
            <person name="Antoshechkin I."/>
            <person name="Mortazavi A."/>
            <person name="Wong G."/>
            <person name="Sternberg P.W."/>
        </authorList>
    </citation>
    <scope>NUCLEOTIDE SEQUENCE [LARGE SCALE GENOMIC DNA]</scope>
    <source>
        <strain evidence="2">MT8872</strain>
    </source>
</reference>
<dbReference type="Proteomes" id="UP000492821">
    <property type="component" value="Unassembled WGS sequence"/>
</dbReference>
<evidence type="ECO:0000256" key="1">
    <source>
        <dbReference type="SAM" id="MobiDB-lite"/>
    </source>
</evidence>